<dbReference type="InterPro" id="IPR040596">
    <property type="entry name" value="RNase_II_C_S1"/>
</dbReference>
<dbReference type="Pfam" id="PF18614">
    <property type="entry name" value="RNase_II_C_S1"/>
    <property type="match status" value="1"/>
</dbReference>
<organism evidence="2 3">
    <name type="scientific">Labedaea rhizosphaerae</name>
    <dbReference type="NCBI Taxonomy" id="598644"/>
    <lineage>
        <taxon>Bacteria</taxon>
        <taxon>Bacillati</taxon>
        <taxon>Actinomycetota</taxon>
        <taxon>Actinomycetes</taxon>
        <taxon>Pseudonocardiales</taxon>
        <taxon>Pseudonocardiaceae</taxon>
        <taxon>Labedaea</taxon>
    </lineage>
</organism>
<dbReference type="Pfam" id="PF00773">
    <property type="entry name" value="RNB"/>
    <property type="match status" value="1"/>
</dbReference>
<dbReference type="Proteomes" id="UP000295444">
    <property type="component" value="Unassembled WGS sequence"/>
</dbReference>
<feature type="domain" description="RNB" evidence="1">
    <location>
        <begin position="49"/>
        <end position="367"/>
    </location>
</feature>
<dbReference type="InterPro" id="IPR050180">
    <property type="entry name" value="RNR_Ribonuclease"/>
</dbReference>
<dbReference type="GO" id="GO:0004540">
    <property type="term" value="F:RNA nuclease activity"/>
    <property type="evidence" value="ECO:0007669"/>
    <property type="project" value="InterPro"/>
</dbReference>
<reference evidence="2 3" key="1">
    <citation type="submission" date="2019-03" db="EMBL/GenBank/DDBJ databases">
        <title>Genomic Encyclopedia of Type Strains, Phase IV (KMG-IV): sequencing the most valuable type-strain genomes for metagenomic binning, comparative biology and taxonomic classification.</title>
        <authorList>
            <person name="Goeker M."/>
        </authorList>
    </citation>
    <scope>NUCLEOTIDE SEQUENCE [LARGE SCALE GENOMIC DNA]</scope>
    <source>
        <strain evidence="2 3">DSM 45361</strain>
    </source>
</reference>
<dbReference type="RefSeq" id="WP_133847056.1">
    <property type="nucleotide sequence ID" value="NZ_SNXZ01000001.1"/>
</dbReference>
<proteinExistence type="predicted"/>
<evidence type="ECO:0000259" key="1">
    <source>
        <dbReference type="SMART" id="SM00955"/>
    </source>
</evidence>
<dbReference type="PANTHER" id="PTHR23355:SF9">
    <property type="entry name" value="DIS3-LIKE EXONUCLEASE 2"/>
    <property type="match status" value="1"/>
</dbReference>
<dbReference type="EMBL" id="SNXZ01000001">
    <property type="protein sequence ID" value="TDQ04081.1"/>
    <property type="molecule type" value="Genomic_DNA"/>
</dbReference>
<dbReference type="InterPro" id="IPR012340">
    <property type="entry name" value="NA-bd_OB-fold"/>
</dbReference>
<evidence type="ECO:0000313" key="3">
    <source>
        <dbReference type="Proteomes" id="UP000295444"/>
    </source>
</evidence>
<dbReference type="OrthoDB" id="5800376at2"/>
<dbReference type="GO" id="GO:0003723">
    <property type="term" value="F:RNA binding"/>
    <property type="evidence" value="ECO:0007669"/>
    <property type="project" value="InterPro"/>
</dbReference>
<dbReference type="AlphaFoldDB" id="A0A4R6SJR2"/>
<dbReference type="SMART" id="SM00955">
    <property type="entry name" value="RNB"/>
    <property type="match status" value="1"/>
</dbReference>
<dbReference type="InterPro" id="IPR001900">
    <property type="entry name" value="RNase_II/R"/>
</dbReference>
<evidence type="ECO:0000313" key="2">
    <source>
        <dbReference type="EMBL" id="TDQ04081.1"/>
    </source>
</evidence>
<accession>A0A4R6SJR2</accession>
<protein>
    <submittedName>
        <fullName evidence="2">VacB/RNase II family 3'-5' exoribonuclease</fullName>
    </submittedName>
</protein>
<dbReference type="PANTHER" id="PTHR23355">
    <property type="entry name" value="RIBONUCLEASE"/>
    <property type="match status" value="1"/>
</dbReference>
<keyword evidence="3" id="KW-1185">Reference proteome</keyword>
<name>A0A4R6SJR2_LABRH</name>
<dbReference type="SUPFAM" id="SSF50249">
    <property type="entry name" value="Nucleic acid-binding proteins"/>
    <property type="match status" value="1"/>
</dbReference>
<gene>
    <name evidence="2" type="ORF">EV186_10121</name>
</gene>
<comment type="caution">
    <text evidence="2">The sequence shown here is derived from an EMBL/GenBank/DDBJ whole genome shotgun (WGS) entry which is preliminary data.</text>
</comment>
<dbReference type="GO" id="GO:0006402">
    <property type="term" value="P:mRNA catabolic process"/>
    <property type="evidence" value="ECO:0007669"/>
    <property type="project" value="TreeGrafter"/>
</dbReference>
<sequence>MASKVIRVVAADGDFAGVRTEFGLPGDYPGAALAEAVRAAADGPAPGPREDATDLPLVTIDPPGAKDLDQAMLIERRSGGGFRVHYAIADLGAFVVSGGALDAEVRKRGQTVYLPDGNVPLHPAELSEGAASLLPGEIRPAALWTIDCDAEGNQESAHVRRATVRSTVRFDYETVQAAVDAGNPHPSLAALPDLGRARRALAVRRGAVELQLPEQEVVADGDGWALVLRPRSEVDAWNAEISLLTGMAAAEMMLTAGIGILRTLPDPDDGAVQWLRRSAKSLGIDWPRDEAAAELLARLDPTRPESMALFMDATRLLRGAGYTTFDGSPPEISTHAGIAAPYAHVTAPLRRLVDRFGAEICLAVSAGTEVPEWVRESLVSLPDLMSASDALAAKVDRACLDQVEAWVLADQIGAEFDAVVLRTENGNSADVFVPAPPVLARCTGEGMSEGETMRVRLVEADTAARKVSFQRAEQEEKTE</sequence>